<sequence>MEEYMLNDDVFEQIKHFNHKYLTEEQSLLIDKLILNEELKIRYKERGLCKKCKQPKNYRHLYRCKLQQNFKNWTSGNHKVDKFIQKTQLKVKYNSDILEWIEYDRFENVEYLAKGGFGTIYKAIWKDGWITNWDFENNNWIRSKYYCREYENFPVVLKCLHNSQDITSDLLSEIETHHMIYSKHVDNITHCYGITKDPESRNFMMVMGYVINGSLRQHLNNNFNSTKWDEKLIILQSVAKGLACIHEYGLVHRDFHCGNILKDSYYTFITDLGLCRPANVKPSQNESKELYGVLPYVAPEVLRGKEYTQESDIYGFGIVAYEVCTGLPPYHDIAHDKFLAISICQGLRPKSNYKIPQFILNIIKQCWDADPLKRPKANELYDLLKELNKKLDDDETENKKQVEETEEINEKLISSTSLYTGCTLSYVTNPQAVYMSRLLDFKNLPEPKNAIDNKDDDDRKGGDNSLEEYSGN</sequence>
<dbReference type="EMBL" id="JEMT01011830">
    <property type="protein sequence ID" value="EXX76791.1"/>
    <property type="molecule type" value="Genomic_DNA"/>
</dbReference>
<evidence type="ECO:0000256" key="2">
    <source>
        <dbReference type="SAM" id="MobiDB-lite"/>
    </source>
</evidence>
<keyword evidence="5" id="KW-1185">Reference proteome</keyword>
<feature type="coiled-coil region" evidence="1">
    <location>
        <begin position="377"/>
        <end position="411"/>
    </location>
</feature>
<organism evidence="4 5">
    <name type="scientific">Rhizophagus irregularis (strain DAOM 197198w)</name>
    <name type="common">Glomus intraradices</name>
    <dbReference type="NCBI Taxonomy" id="1432141"/>
    <lineage>
        <taxon>Eukaryota</taxon>
        <taxon>Fungi</taxon>
        <taxon>Fungi incertae sedis</taxon>
        <taxon>Mucoromycota</taxon>
        <taxon>Glomeromycotina</taxon>
        <taxon>Glomeromycetes</taxon>
        <taxon>Glomerales</taxon>
        <taxon>Glomeraceae</taxon>
        <taxon>Rhizophagus</taxon>
    </lineage>
</organism>
<evidence type="ECO:0000313" key="5">
    <source>
        <dbReference type="Proteomes" id="UP000022910"/>
    </source>
</evidence>
<evidence type="ECO:0000259" key="3">
    <source>
        <dbReference type="PROSITE" id="PS50011"/>
    </source>
</evidence>
<dbReference type="HOGENOM" id="CLU_000288_7_34_1"/>
<protein>
    <submittedName>
        <fullName evidence="4">Kic1p</fullName>
    </submittedName>
</protein>
<proteinExistence type="predicted"/>
<feature type="domain" description="Protein kinase" evidence="3">
    <location>
        <begin position="106"/>
        <end position="384"/>
    </location>
</feature>
<dbReference type="AlphaFoldDB" id="A0A015LVR9"/>
<dbReference type="GO" id="GO:0004674">
    <property type="term" value="F:protein serine/threonine kinase activity"/>
    <property type="evidence" value="ECO:0007669"/>
    <property type="project" value="TreeGrafter"/>
</dbReference>
<dbReference type="SUPFAM" id="SSF56112">
    <property type="entry name" value="Protein kinase-like (PK-like)"/>
    <property type="match status" value="1"/>
</dbReference>
<keyword evidence="1" id="KW-0175">Coiled coil</keyword>
<comment type="caution">
    <text evidence="4">The sequence shown here is derived from an EMBL/GenBank/DDBJ whole genome shotgun (WGS) entry which is preliminary data.</text>
</comment>
<dbReference type="InterPro" id="IPR000719">
    <property type="entry name" value="Prot_kinase_dom"/>
</dbReference>
<dbReference type="PROSITE" id="PS50011">
    <property type="entry name" value="PROTEIN_KINASE_DOM"/>
    <property type="match status" value="1"/>
</dbReference>
<dbReference type="InterPro" id="IPR001245">
    <property type="entry name" value="Ser-Thr/Tyr_kinase_cat_dom"/>
</dbReference>
<evidence type="ECO:0000313" key="4">
    <source>
        <dbReference type="EMBL" id="EXX76791.1"/>
    </source>
</evidence>
<dbReference type="Proteomes" id="UP000022910">
    <property type="component" value="Unassembled WGS sequence"/>
</dbReference>
<dbReference type="GO" id="GO:0005524">
    <property type="term" value="F:ATP binding"/>
    <property type="evidence" value="ECO:0007669"/>
    <property type="project" value="InterPro"/>
</dbReference>
<evidence type="ECO:0000256" key="1">
    <source>
        <dbReference type="SAM" id="Coils"/>
    </source>
</evidence>
<feature type="region of interest" description="Disordered" evidence="2">
    <location>
        <begin position="445"/>
        <end position="472"/>
    </location>
</feature>
<gene>
    <name evidence="4" type="ORF">RirG_029820</name>
</gene>
<dbReference type="Gene3D" id="1.10.510.10">
    <property type="entry name" value="Transferase(Phosphotransferase) domain 1"/>
    <property type="match status" value="1"/>
</dbReference>
<dbReference type="Pfam" id="PF07714">
    <property type="entry name" value="PK_Tyr_Ser-Thr"/>
    <property type="match status" value="1"/>
</dbReference>
<reference evidence="4 5" key="1">
    <citation type="submission" date="2014-02" db="EMBL/GenBank/DDBJ databases">
        <title>Single nucleus genome sequencing reveals high similarity among nuclei of an endomycorrhizal fungus.</title>
        <authorList>
            <person name="Lin K."/>
            <person name="Geurts R."/>
            <person name="Zhang Z."/>
            <person name="Limpens E."/>
            <person name="Saunders D.G."/>
            <person name="Mu D."/>
            <person name="Pang E."/>
            <person name="Cao H."/>
            <person name="Cha H."/>
            <person name="Lin T."/>
            <person name="Zhou Q."/>
            <person name="Shang Y."/>
            <person name="Li Y."/>
            <person name="Ivanov S."/>
            <person name="Sharma T."/>
            <person name="Velzen R.V."/>
            <person name="Ruijter N.D."/>
            <person name="Aanen D.K."/>
            <person name="Win J."/>
            <person name="Kamoun S."/>
            <person name="Bisseling T."/>
            <person name="Huang S."/>
        </authorList>
    </citation>
    <scope>NUCLEOTIDE SEQUENCE [LARGE SCALE GENOMIC DNA]</scope>
    <source>
        <strain evidence="5">DAOM197198w</strain>
    </source>
</reference>
<feature type="compositionally biased region" description="Basic and acidic residues" evidence="2">
    <location>
        <begin position="445"/>
        <end position="462"/>
    </location>
</feature>
<dbReference type="InterPro" id="IPR051681">
    <property type="entry name" value="Ser/Thr_Kinases-Pseudokinases"/>
</dbReference>
<dbReference type="PANTHER" id="PTHR44329">
    <property type="entry name" value="SERINE/THREONINE-PROTEIN KINASE TNNI3K-RELATED"/>
    <property type="match status" value="1"/>
</dbReference>
<dbReference type="InterPro" id="IPR011009">
    <property type="entry name" value="Kinase-like_dom_sf"/>
</dbReference>
<accession>A0A015LVR9</accession>
<name>A0A015LVR9_RHIIW</name>